<keyword evidence="1" id="KW-0560">Oxidoreductase</keyword>
<dbReference type="PANTHER" id="PTHR31793">
    <property type="entry name" value="4-HYDROXYBENZOYL-COA THIOESTERASE FAMILY MEMBER"/>
    <property type="match status" value="1"/>
</dbReference>
<dbReference type="CDD" id="cd00586">
    <property type="entry name" value="4HBT"/>
    <property type="match status" value="1"/>
</dbReference>
<evidence type="ECO:0000313" key="2">
    <source>
        <dbReference type="Proteomes" id="UP000434580"/>
    </source>
</evidence>
<dbReference type="AlphaFoldDB" id="A0A5S9PKD8"/>
<dbReference type="InterPro" id="IPR029069">
    <property type="entry name" value="HotDog_dom_sf"/>
</dbReference>
<evidence type="ECO:0000313" key="1">
    <source>
        <dbReference type="EMBL" id="CAA0104333.1"/>
    </source>
</evidence>
<dbReference type="EMBL" id="CACSII010000012">
    <property type="protein sequence ID" value="CAA0104333.1"/>
    <property type="molecule type" value="Genomic_DNA"/>
</dbReference>
<dbReference type="Proteomes" id="UP000434580">
    <property type="component" value="Unassembled WGS sequence"/>
</dbReference>
<dbReference type="GO" id="GO:0047617">
    <property type="term" value="F:fatty acyl-CoA hydrolase activity"/>
    <property type="evidence" value="ECO:0007669"/>
    <property type="project" value="TreeGrafter"/>
</dbReference>
<dbReference type="InterPro" id="IPR050563">
    <property type="entry name" value="4-hydroxybenzoyl-CoA_TE"/>
</dbReference>
<sequence length="164" mass="18495">MNIPFIGLNIIVPKEWIDVNGHMNATHYGLAVYDAHFNFTEAIGLGEAYVRSTNCGKAVLESHMIYEREVSEGDELEIKSWLLAVDKKRLHFFHEVYNITQGFRAAASEQVDIHIDLNARKSSELPAELYLQLQAIVSGYLKLPTPEGVGSNIKPPKNIWLTSR</sequence>
<protein>
    <submittedName>
        <fullName evidence="1">L-carnitine dehydrogenase</fullName>
        <ecNumber evidence="1">1.1.1.108</ecNumber>
    </submittedName>
</protein>
<dbReference type="OrthoDB" id="6117985at2"/>
<reference evidence="1 2" key="1">
    <citation type="submission" date="2019-11" db="EMBL/GenBank/DDBJ databases">
        <authorList>
            <person name="Holert J."/>
        </authorList>
    </citation>
    <scope>NUCLEOTIDE SEQUENCE [LARGE SCALE GENOMIC DNA]</scope>
    <source>
        <strain evidence="1">BC5_2</strain>
    </source>
</reference>
<dbReference type="GO" id="GO:0047728">
    <property type="term" value="F:carnitine 3-dehydrogenase activity"/>
    <property type="evidence" value="ECO:0007669"/>
    <property type="project" value="UniProtKB-EC"/>
</dbReference>
<dbReference type="Gene3D" id="3.10.129.10">
    <property type="entry name" value="Hotdog Thioesterase"/>
    <property type="match status" value="1"/>
</dbReference>
<gene>
    <name evidence="1" type="primary">lcdH</name>
    <name evidence="1" type="ORF">DPBNPPHM_01060</name>
</gene>
<accession>A0A5S9PKD8</accession>
<dbReference type="SUPFAM" id="SSF54637">
    <property type="entry name" value="Thioesterase/thiol ester dehydrase-isomerase"/>
    <property type="match status" value="1"/>
</dbReference>
<dbReference type="PANTHER" id="PTHR31793:SF2">
    <property type="entry name" value="BLR1345 PROTEIN"/>
    <property type="match status" value="1"/>
</dbReference>
<dbReference type="Pfam" id="PF13279">
    <property type="entry name" value="4HBT_2"/>
    <property type="match status" value="1"/>
</dbReference>
<organism evidence="1 2">
    <name type="scientific">BD1-7 clade bacterium</name>
    <dbReference type="NCBI Taxonomy" id="2029982"/>
    <lineage>
        <taxon>Bacteria</taxon>
        <taxon>Pseudomonadati</taxon>
        <taxon>Pseudomonadota</taxon>
        <taxon>Gammaproteobacteria</taxon>
        <taxon>Cellvibrionales</taxon>
        <taxon>Spongiibacteraceae</taxon>
        <taxon>BD1-7 clade</taxon>
    </lineage>
</organism>
<dbReference type="EC" id="1.1.1.108" evidence="1"/>
<name>A0A5S9PKD8_9GAMM</name>
<proteinExistence type="predicted"/>